<protein>
    <recommendedName>
        <fullName evidence="3">FAS1 domain-containing protein</fullName>
    </recommendedName>
</protein>
<keyword evidence="2" id="KW-1185">Reference proteome</keyword>
<proteinExistence type="predicted"/>
<evidence type="ECO:0000313" key="1">
    <source>
        <dbReference type="EMBL" id="ATP55773.1"/>
    </source>
</evidence>
<dbReference type="Proteomes" id="UP000223749">
    <property type="component" value="Chromosome"/>
</dbReference>
<reference evidence="1 2" key="1">
    <citation type="submission" date="2017-10" db="EMBL/GenBank/DDBJ databases">
        <title>Whole genome of Pedobacter ginsengisoli T01R-27 isolated from tomato rhizosphere.</title>
        <authorList>
            <person name="Weon H.-Y."/>
            <person name="Lee S.A."/>
            <person name="Sang M.K."/>
            <person name="Song J."/>
        </authorList>
    </citation>
    <scope>NUCLEOTIDE SEQUENCE [LARGE SCALE GENOMIC DNA]</scope>
    <source>
        <strain evidence="1 2">T01R-27</strain>
    </source>
</reference>
<sequence length="223" mass="25459">MELQKDYDYEHKTLDPHINITARQFLENRSYESATNTKDTVFKWMRKGLEYAQIDLSEYEKQGMTFIFLHNDGVRVWDAKAKKVTAGLWFDYPIVTGVDPVTNIPKTRPATSWSDYSVEDVRNYFLYLMVKGNYNFDKLTLSNTTAQTLLPAGAVASKKSMLGYLNEGKGFDQEGKINFKIVNNNDLAPIQINDKTNDRSGGYIATNAIVHVFGNKDSVQPFR</sequence>
<dbReference type="KEGG" id="pgs:CPT03_04465"/>
<evidence type="ECO:0008006" key="3">
    <source>
        <dbReference type="Google" id="ProtNLM"/>
    </source>
</evidence>
<dbReference type="AlphaFoldDB" id="A0A2D1U2G2"/>
<name>A0A2D1U2G2_9SPHI</name>
<gene>
    <name evidence="1" type="ORF">CPT03_04465</name>
</gene>
<organism evidence="1 2">
    <name type="scientific">Pedobacter ginsengisoli</name>
    <dbReference type="NCBI Taxonomy" id="363852"/>
    <lineage>
        <taxon>Bacteria</taxon>
        <taxon>Pseudomonadati</taxon>
        <taxon>Bacteroidota</taxon>
        <taxon>Sphingobacteriia</taxon>
        <taxon>Sphingobacteriales</taxon>
        <taxon>Sphingobacteriaceae</taxon>
        <taxon>Pedobacter</taxon>
    </lineage>
</organism>
<dbReference type="EMBL" id="CP024091">
    <property type="protein sequence ID" value="ATP55773.1"/>
    <property type="molecule type" value="Genomic_DNA"/>
</dbReference>
<evidence type="ECO:0000313" key="2">
    <source>
        <dbReference type="Proteomes" id="UP000223749"/>
    </source>
</evidence>
<accession>A0A2D1U2G2</accession>